<proteinExistence type="predicted"/>
<sequence>MNFDDLKKRGEAALAGKDGKIDYAELGKDAQEGYNTYNKTEGSFADKAKAAYAGYESSHKDDKKEEEKKEEKISAGAENNENGEPLVKEYIGRIDSELIEEARILDYLAC</sequence>
<organism evidence="2 3">
    <name type="scientific">Clavispora lusitaniae</name>
    <name type="common">Candida lusitaniae</name>
    <dbReference type="NCBI Taxonomy" id="36911"/>
    <lineage>
        <taxon>Eukaryota</taxon>
        <taxon>Fungi</taxon>
        <taxon>Dikarya</taxon>
        <taxon>Ascomycota</taxon>
        <taxon>Saccharomycotina</taxon>
        <taxon>Pichiomycetes</taxon>
        <taxon>Metschnikowiaceae</taxon>
        <taxon>Clavispora</taxon>
    </lineage>
</organism>
<gene>
    <name evidence="2" type="ORF">A9F13_02g02343</name>
</gene>
<dbReference type="Proteomes" id="UP000195602">
    <property type="component" value="Unassembled WGS sequence"/>
</dbReference>
<feature type="region of interest" description="Disordered" evidence="1">
    <location>
        <begin position="55"/>
        <end position="84"/>
    </location>
</feature>
<dbReference type="KEGG" id="clus:A9F13_02g02343"/>
<protein>
    <submittedName>
        <fullName evidence="2">Uncharacterized protein</fullName>
    </submittedName>
</protein>
<name>A0AA91Q482_CLALS</name>
<dbReference type="AlphaFoldDB" id="A0AA91Q482"/>
<evidence type="ECO:0000313" key="2">
    <source>
        <dbReference type="EMBL" id="OVF10422.1"/>
    </source>
</evidence>
<evidence type="ECO:0000313" key="3">
    <source>
        <dbReference type="Proteomes" id="UP000195602"/>
    </source>
</evidence>
<evidence type="ECO:0000256" key="1">
    <source>
        <dbReference type="SAM" id="MobiDB-lite"/>
    </source>
</evidence>
<comment type="caution">
    <text evidence="2">The sequence shown here is derived from an EMBL/GenBank/DDBJ whole genome shotgun (WGS) entry which is preliminary data.</text>
</comment>
<accession>A0AA91Q482</accession>
<feature type="compositionally biased region" description="Basic and acidic residues" evidence="1">
    <location>
        <begin position="57"/>
        <end position="73"/>
    </location>
</feature>
<reference evidence="2 3" key="1">
    <citation type="submission" date="2017-04" db="EMBL/GenBank/DDBJ databases">
        <title>Draft genome of the yeast Clavispora lusitaniae type strain CBS 6936.</title>
        <authorList>
            <person name="Durrens P."/>
            <person name="Klopp C."/>
            <person name="Biteau N."/>
            <person name="Fitton-Ouhabi V."/>
            <person name="Dementhon K."/>
            <person name="Accoceberry I."/>
            <person name="Sherman D.J."/>
            <person name="Noel T."/>
        </authorList>
    </citation>
    <scope>NUCLEOTIDE SEQUENCE [LARGE SCALE GENOMIC DNA]</scope>
    <source>
        <strain evidence="2 3">CBS 6936</strain>
    </source>
</reference>
<dbReference type="EMBL" id="LYUB02000002">
    <property type="protein sequence ID" value="OVF10422.1"/>
    <property type="molecule type" value="Genomic_DNA"/>
</dbReference>